<gene>
    <name evidence="3" type="ORF">BaRGS_00037674</name>
</gene>
<proteinExistence type="predicted"/>
<dbReference type="Proteomes" id="UP001519460">
    <property type="component" value="Unassembled WGS sequence"/>
</dbReference>
<protein>
    <recommendedName>
        <fullName evidence="5">CUB domain-containing protein</fullName>
    </recommendedName>
</protein>
<feature type="signal peptide" evidence="2">
    <location>
        <begin position="1"/>
        <end position="22"/>
    </location>
</feature>
<keyword evidence="4" id="KW-1185">Reference proteome</keyword>
<comment type="caution">
    <text evidence="3">The sequence shown here is derived from an EMBL/GenBank/DDBJ whole genome shotgun (WGS) entry which is preliminary data.</text>
</comment>
<sequence length="408" mass="44867">MELFVMVCCVLLVSLLVFVTESRPGQPCAIFEFPALNNSTLTANENSTIILPFQINVAPECNLSDRVTIRVRMLQGGQFGDFCSIRQFPGSCHALGGCGCGNGTGIFQLKKTADRIDSTQWLFTTDDGMVQDKEITFNILYAATVERVTLMSDHPDKLSAPVEPGVPEFDTGNLTNITFSLEQSLEMEFHVRTFTTDITDCQMVQKAGLIELRIALQSSSRDIGSGNVLNEKKPESQTDASQIPIHWITIGSVVGAVGLVGCVCLSIVMACRRKGGKDINPPMDVELDRQDHGSSRITEHDPPVAGPSGVQGCRESGVYWEIEDVEVLPQGDPAPPEGAHDDYLHAVPTASDVYERPAQPDYLHAVPAASDIYERPAQPEYSHLNLLYEPLRNVYDNLALRVRRIFRN</sequence>
<feature type="chain" id="PRO_5044749171" description="CUB domain-containing protein" evidence="2">
    <location>
        <begin position="23"/>
        <end position="408"/>
    </location>
</feature>
<evidence type="ECO:0008006" key="5">
    <source>
        <dbReference type="Google" id="ProtNLM"/>
    </source>
</evidence>
<keyword evidence="1" id="KW-0472">Membrane</keyword>
<dbReference type="EMBL" id="JACVVK020000575">
    <property type="protein sequence ID" value="KAK7465144.1"/>
    <property type="molecule type" value="Genomic_DNA"/>
</dbReference>
<keyword evidence="2" id="KW-0732">Signal</keyword>
<keyword evidence="1" id="KW-1133">Transmembrane helix</keyword>
<dbReference type="AlphaFoldDB" id="A0ABD0J842"/>
<organism evidence="3 4">
    <name type="scientific">Batillaria attramentaria</name>
    <dbReference type="NCBI Taxonomy" id="370345"/>
    <lineage>
        <taxon>Eukaryota</taxon>
        <taxon>Metazoa</taxon>
        <taxon>Spiralia</taxon>
        <taxon>Lophotrochozoa</taxon>
        <taxon>Mollusca</taxon>
        <taxon>Gastropoda</taxon>
        <taxon>Caenogastropoda</taxon>
        <taxon>Sorbeoconcha</taxon>
        <taxon>Cerithioidea</taxon>
        <taxon>Batillariidae</taxon>
        <taxon>Batillaria</taxon>
    </lineage>
</organism>
<keyword evidence="1" id="KW-0812">Transmembrane</keyword>
<evidence type="ECO:0000313" key="3">
    <source>
        <dbReference type="EMBL" id="KAK7465144.1"/>
    </source>
</evidence>
<accession>A0ABD0J842</accession>
<evidence type="ECO:0000256" key="1">
    <source>
        <dbReference type="SAM" id="Phobius"/>
    </source>
</evidence>
<name>A0ABD0J842_9CAEN</name>
<reference evidence="3 4" key="1">
    <citation type="journal article" date="2023" name="Sci. Data">
        <title>Genome assembly of the Korean intertidal mud-creeper Batillaria attramentaria.</title>
        <authorList>
            <person name="Patra A.K."/>
            <person name="Ho P.T."/>
            <person name="Jun S."/>
            <person name="Lee S.J."/>
            <person name="Kim Y."/>
            <person name="Won Y.J."/>
        </authorList>
    </citation>
    <scope>NUCLEOTIDE SEQUENCE [LARGE SCALE GENOMIC DNA]</scope>
    <source>
        <strain evidence="3">Wonlab-2016</strain>
    </source>
</reference>
<feature type="transmembrane region" description="Helical" evidence="1">
    <location>
        <begin position="245"/>
        <end position="268"/>
    </location>
</feature>
<evidence type="ECO:0000256" key="2">
    <source>
        <dbReference type="SAM" id="SignalP"/>
    </source>
</evidence>
<evidence type="ECO:0000313" key="4">
    <source>
        <dbReference type="Proteomes" id="UP001519460"/>
    </source>
</evidence>